<feature type="region of interest" description="Disordered" evidence="1">
    <location>
        <begin position="143"/>
        <end position="175"/>
    </location>
</feature>
<dbReference type="EMBL" id="KV429075">
    <property type="protein sequence ID" value="KZT67528.1"/>
    <property type="molecule type" value="Genomic_DNA"/>
</dbReference>
<gene>
    <name evidence="2" type="ORF">DAEQUDRAFT_387964</name>
</gene>
<reference evidence="2 3" key="1">
    <citation type="journal article" date="2016" name="Mol. Biol. Evol.">
        <title>Comparative Genomics of Early-Diverging Mushroom-Forming Fungi Provides Insights into the Origins of Lignocellulose Decay Capabilities.</title>
        <authorList>
            <person name="Nagy L.G."/>
            <person name="Riley R."/>
            <person name="Tritt A."/>
            <person name="Adam C."/>
            <person name="Daum C."/>
            <person name="Floudas D."/>
            <person name="Sun H."/>
            <person name="Yadav J.S."/>
            <person name="Pangilinan J."/>
            <person name="Larsson K.H."/>
            <person name="Matsuura K."/>
            <person name="Barry K."/>
            <person name="Labutti K."/>
            <person name="Kuo R."/>
            <person name="Ohm R.A."/>
            <person name="Bhattacharya S.S."/>
            <person name="Shirouzu T."/>
            <person name="Yoshinaga Y."/>
            <person name="Martin F.M."/>
            <person name="Grigoriev I.V."/>
            <person name="Hibbett D.S."/>
        </authorList>
    </citation>
    <scope>NUCLEOTIDE SEQUENCE [LARGE SCALE GENOMIC DNA]</scope>
    <source>
        <strain evidence="2 3">L-15889</strain>
    </source>
</reference>
<accession>A0A165NYD7</accession>
<evidence type="ECO:0000313" key="2">
    <source>
        <dbReference type="EMBL" id="KZT67528.1"/>
    </source>
</evidence>
<protein>
    <submittedName>
        <fullName evidence="2">Uncharacterized protein</fullName>
    </submittedName>
</protein>
<dbReference type="Proteomes" id="UP000076727">
    <property type="component" value="Unassembled WGS sequence"/>
</dbReference>
<organism evidence="2 3">
    <name type="scientific">Daedalea quercina L-15889</name>
    <dbReference type="NCBI Taxonomy" id="1314783"/>
    <lineage>
        <taxon>Eukaryota</taxon>
        <taxon>Fungi</taxon>
        <taxon>Dikarya</taxon>
        <taxon>Basidiomycota</taxon>
        <taxon>Agaricomycotina</taxon>
        <taxon>Agaricomycetes</taxon>
        <taxon>Polyporales</taxon>
        <taxon>Fomitopsis</taxon>
    </lineage>
</organism>
<proteinExistence type="predicted"/>
<keyword evidence="3" id="KW-1185">Reference proteome</keyword>
<evidence type="ECO:0000313" key="3">
    <source>
        <dbReference type="Proteomes" id="UP000076727"/>
    </source>
</evidence>
<feature type="region of interest" description="Disordered" evidence="1">
    <location>
        <begin position="72"/>
        <end position="101"/>
    </location>
</feature>
<name>A0A165NYD7_9APHY</name>
<evidence type="ECO:0000256" key="1">
    <source>
        <dbReference type="SAM" id="MobiDB-lite"/>
    </source>
</evidence>
<sequence length="175" mass="18951">MWNATIVTRATMSSGPTERAPITSARQRSHIRAYIRLCIRLPLRYASYASIQVHANAWMQTGGGVITWTDGNGPPALATPNSTPALADTPSHPSSATDPSHSQCVALLSSSFSPLRPVRLAQRQSRRCPSLCGWRTCTARQRPSIQTNPVYPGTHPGTPSQRQGLLDPPSLRSVD</sequence>
<dbReference type="AlphaFoldDB" id="A0A165NYD7"/>
<feature type="compositionally biased region" description="Polar residues" evidence="1">
    <location>
        <begin position="91"/>
        <end position="101"/>
    </location>
</feature>